<dbReference type="PANTHER" id="PTHR21530">
    <property type="entry name" value="PHEROMONE SHUTDOWN PROTEIN"/>
    <property type="match status" value="1"/>
</dbReference>
<accession>A0AAN9GBT3</accession>
<evidence type="ECO:0000313" key="2">
    <source>
        <dbReference type="EMBL" id="KAK7102452.1"/>
    </source>
</evidence>
<dbReference type="AlphaFoldDB" id="A0AAN9GBT3"/>
<keyword evidence="3" id="KW-1185">Reference proteome</keyword>
<sequence length="448" mass="49502">MADDIAEGLRKREVKTNPAAQSGGDSGQSDSQKTEVAAATNSSSTMDGHGLDATKQIAMNGVLLETDSKASPEGSAALNGSMGDTVRSAAQGKQPVTGRDQPVQRYEDFENGDEEDDDDVDDDDWVSEEGEESDVEDNVELAFPVRRRESNPVLPDTVTLLEAHQGCKVYVIGTAHFSTESQEDVSKVIQAVQPDVVMVELCKSRINILELDEKMLLEEAKNINLAKFRMAVKQSGVVQGIMHLLLLSMSAHLTKQLGMAPGGEFRRAFQEARRVPGCRLQLGDRPIQITLKRALGALTVWQKLKLAWYLITSKDPISKEDVEKCKQRDLLEQLLKEMTGEFPALSRVFVEERDVYLAHSLKMAARPREYPDRPEISIPSVVVGVVGIGHVPGIVANWPKEQDIKDIMTIPPGSILGKVFKWSIRASLLCIMSYGCYRLYRWTSHAVL</sequence>
<feature type="region of interest" description="Disordered" evidence="1">
    <location>
        <begin position="1"/>
        <end position="137"/>
    </location>
</feature>
<dbReference type="InterPro" id="IPR002816">
    <property type="entry name" value="TraB/PrgY/GumN_fam"/>
</dbReference>
<dbReference type="Proteomes" id="UP001374579">
    <property type="component" value="Unassembled WGS sequence"/>
</dbReference>
<dbReference type="CDD" id="cd14726">
    <property type="entry name" value="TraB_PrgY-like"/>
    <property type="match status" value="1"/>
</dbReference>
<organism evidence="2 3">
    <name type="scientific">Littorina saxatilis</name>
    <dbReference type="NCBI Taxonomy" id="31220"/>
    <lineage>
        <taxon>Eukaryota</taxon>
        <taxon>Metazoa</taxon>
        <taxon>Spiralia</taxon>
        <taxon>Lophotrochozoa</taxon>
        <taxon>Mollusca</taxon>
        <taxon>Gastropoda</taxon>
        <taxon>Caenogastropoda</taxon>
        <taxon>Littorinimorpha</taxon>
        <taxon>Littorinoidea</taxon>
        <taxon>Littorinidae</taxon>
        <taxon>Littorina</taxon>
    </lineage>
</organism>
<evidence type="ECO:0008006" key="4">
    <source>
        <dbReference type="Google" id="ProtNLM"/>
    </source>
</evidence>
<evidence type="ECO:0000256" key="1">
    <source>
        <dbReference type="SAM" id="MobiDB-lite"/>
    </source>
</evidence>
<dbReference type="InterPro" id="IPR046345">
    <property type="entry name" value="TraB_PrgY-like"/>
</dbReference>
<dbReference type="EMBL" id="JBAMIC010000010">
    <property type="protein sequence ID" value="KAK7102452.1"/>
    <property type="molecule type" value="Genomic_DNA"/>
</dbReference>
<comment type="caution">
    <text evidence="2">The sequence shown here is derived from an EMBL/GenBank/DDBJ whole genome shotgun (WGS) entry which is preliminary data.</text>
</comment>
<name>A0AAN9GBT3_9CAEN</name>
<dbReference type="Pfam" id="PF01963">
    <property type="entry name" value="TraB_PrgY_gumN"/>
    <property type="match status" value="1"/>
</dbReference>
<proteinExistence type="predicted"/>
<protein>
    <recommendedName>
        <fullName evidence="4">TraB domain-containing protein</fullName>
    </recommendedName>
</protein>
<gene>
    <name evidence="2" type="ORF">V1264_020667</name>
</gene>
<feature type="compositionally biased region" description="Acidic residues" evidence="1">
    <location>
        <begin position="109"/>
        <end position="137"/>
    </location>
</feature>
<dbReference type="PANTHER" id="PTHR21530:SF7">
    <property type="entry name" value="TRAB DOMAIN-CONTAINING PROTEIN"/>
    <property type="match status" value="1"/>
</dbReference>
<reference evidence="2 3" key="1">
    <citation type="submission" date="2024-02" db="EMBL/GenBank/DDBJ databases">
        <title>Chromosome-scale genome assembly of the rough periwinkle Littorina saxatilis.</title>
        <authorList>
            <person name="De Jode A."/>
            <person name="Faria R."/>
            <person name="Formenti G."/>
            <person name="Sims Y."/>
            <person name="Smith T.P."/>
            <person name="Tracey A."/>
            <person name="Wood J.M.D."/>
            <person name="Zagrodzka Z.B."/>
            <person name="Johannesson K."/>
            <person name="Butlin R.K."/>
            <person name="Leder E.H."/>
        </authorList>
    </citation>
    <scope>NUCLEOTIDE SEQUENCE [LARGE SCALE GENOMIC DNA]</scope>
    <source>
        <strain evidence="2">Snail1</strain>
        <tissue evidence="2">Muscle</tissue>
    </source>
</reference>
<evidence type="ECO:0000313" key="3">
    <source>
        <dbReference type="Proteomes" id="UP001374579"/>
    </source>
</evidence>
<feature type="compositionally biased region" description="Low complexity" evidence="1">
    <location>
        <begin position="21"/>
        <end position="31"/>
    </location>
</feature>